<dbReference type="Proteomes" id="UP000008063">
    <property type="component" value="Unassembled WGS sequence"/>
</dbReference>
<evidence type="ECO:0000313" key="2">
    <source>
        <dbReference type="Proteomes" id="UP000008063"/>
    </source>
</evidence>
<keyword evidence="2" id="KW-1185">Reference proteome</keyword>
<name>F8PNX5_SERL3</name>
<organism evidence="2">
    <name type="scientific">Serpula lacrymans var. lacrymans (strain S7.3)</name>
    <name type="common">Dry rot fungus</name>
    <dbReference type="NCBI Taxonomy" id="936435"/>
    <lineage>
        <taxon>Eukaryota</taxon>
        <taxon>Fungi</taxon>
        <taxon>Dikarya</taxon>
        <taxon>Basidiomycota</taxon>
        <taxon>Agaricomycotina</taxon>
        <taxon>Agaricomycetes</taxon>
        <taxon>Agaricomycetidae</taxon>
        <taxon>Boletales</taxon>
        <taxon>Coniophorineae</taxon>
        <taxon>Serpulaceae</taxon>
        <taxon>Serpula</taxon>
    </lineage>
</organism>
<reference evidence="2" key="1">
    <citation type="journal article" date="2011" name="Science">
        <title>The plant cell wall-decomposing machinery underlies the functional diversity of forest fungi.</title>
        <authorList>
            <person name="Eastwood D.C."/>
            <person name="Floudas D."/>
            <person name="Binder M."/>
            <person name="Majcherczyk A."/>
            <person name="Schneider P."/>
            <person name="Aerts A."/>
            <person name="Asiegbu F.O."/>
            <person name="Baker S.E."/>
            <person name="Barry K."/>
            <person name="Bendiksby M."/>
            <person name="Blumentritt M."/>
            <person name="Coutinho P.M."/>
            <person name="Cullen D."/>
            <person name="de Vries R.P."/>
            <person name="Gathman A."/>
            <person name="Goodell B."/>
            <person name="Henrissat B."/>
            <person name="Ihrmark K."/>
            <person name="Kauserud H."/>
            <person name="Kohler A."/>
            <person name="LaButti K."/>
            <person name="Lapidus A."/>
            <person name="Lavin J.L."/>
            <person name="Lee Y.-H."/>
            <person name="Lindquist E."/>
            <person name="Lilly W."/>
            <person name="Lucas S."/>
            <person name="Morin E."/>
            <person name="Murat C."/>
            <person name="Oguiza J.A."/>
            <person name="Park J."/>
            <person name="Pisabarro A.G."/>
            <person name="Riley R."/>
            <person name="Rosling A."/>
            <person name="Salamov A."/>
            <person name="Schmidt O."/>
            <person name="Schmutz J."/>
            <person name="Skrede I."/>
            <person name="Stenlid J."/>
            <person name="Wiebenga A."/>
            <person name="Xie X."/>
            <person name="Kuees U."/>
            <person name="Hibbett D.S."/>
            <person name="Hoffmeister D."/>
            <person name="Hoegberg N."/>
            <person name="Martin F."/>
            <person name="Grigoriev I.V."/>
            <person name="Watkinson S.C."/>
        </authorList>
    </citation>
    <scope>NUCLEOTIDE SEQUENCE [LARGE SCALE GENOMIC DNA]</scope>
    <source>
        <strain evidence="2">strain S7.3</strain>
    </source>
</reference>
<dbReference type="AlphaFoldDB" id="F8PNX5"/>
<feature type="non-terminal residue" evidence="1">
    <location>
        <position position="59"/>
    </location>
</feature>
<evidence type="ECO:0000313" key="1">
    <source>
        <dbReference type="EMBL" id="EGO01852.1"/>
    </source>
</evidence>
<accession>F8PNX5</accession>
<dbReference type="HOGENOM" id="CLU_2967514_0_0_1"/>
<gene>
    <name evidence="1" type="ORF">SERLA73DRAFT_132421</name>
</gene>
<protein>
    <submittedName>
        <fullName evidence="1">Uncharacterized protein</fullName>
    </submittedName>
</protein>
<proteinExistence type="predicted"/>
<dbReference type="InParanoid" id="F8PNX5"/>
<sequence length="59" mass="6513">MTSPVVIRRVYRPSCSSCCILHPSEVLGQRTAKDRTGTPVRQDTSQKSVLCLHLNALSD</sequence>
<dbReference type="EMBL" id="GL945477">
    <property type="protein sequence ID" value="EGO01852.1"/>
    <property type="molecule type" value="Genomic_DNA"/>
</dbReference>